<evidence type="ECO:0000256" key="1">
    <source>
        <dbReference type="SAM" id="Phobius"/>
    </source>
</evidence>
<keyword evidence="3" id="KW-1185">Reference proteome</keyword>
<dbReference type="STRING" id="1267423.SAMN05216290_1772"/>
<dbReference type="RefSeq" id="WP_090258133.1">
    <property type="nucleotide sequence ID" value="NZ_FOIR01000001.1"/>
</dbReference>
<dbReference type="GeneID" id="99986492"/>
<protein>
    <submittedName>
        <fullName evidence="2">Uncharacterized protein</fullName>
    </submittedName>
</protein>
<proteinExistence type="predicted"/>
<sequence length="217" mass="25131">MTVNDFQKYLILKYGKRQSGVIALNEEHQVITEREELFSRNRLQFILSIVWLLLGFSNIANQWHGGHSGFIVGPFFLIMSFCYLGLFYHKKKKHSLISVLSLTHQQNYSLTEMTDEVNIRNRNGLFKLKPITADEVDNAPNMGSLVDNWRLATLMLSTALAIIAGIYAFESGSQWLYWTLMVSTLVSYKLLFNYLKFIYRSKLIQTLYLYGLTCTTE</sequence>
<name>A0A1I0P6P3_9BACT</name>
<accession>A0A1I0P6P3</accession>
<gene>
    <name evidence="2" type="ORF">SAMN05216290_1772</name>
</gene>
<keyword evidence="1" id="KW-1133">Transmembrane helix</keyword>
<reference evidence="3" key="1">
    <citation type="submission" date="2016-10" db="EMBL/GenBank/DDBJ databases">
        <authorList>
            <person name="Varghese N."/>
            <person name="Submissions S."/>
        </authorList>
    </citation>
    <scope>NUCLEOTIDE SEQUENCE [LARGE SCALE GENOMIC DNA]</scope>
    <source>
        <strain evidence="3">CGMCC 1.12402</strain>
    </source>
</reference>
<dbReference type="AlphaFoldDB" id="A0A1I0P6P3"/>
<feature type="transmembrane region" description="Helical" evidence="1">
    <location>
        <begin position="43"/>
        <end position="63"/>
    </location>
</feature>
<keyword evidence="1" id="KW-0812">Transmembrane</keyword>
<feature type="transmembrane region" description="Helical" evidence="1">
    <location>
        <begin position="175"/>
        <end position="195"/>
    </location>
</feature>
<dbReference type="EMBL" id="FOIR01000001">
    <property type="protein sequence ID" value="SEW10064.1"/>
    <property type="molecule type" value="Genomic_DNA"/>
</dbReference>
<feature type="transmembrane region" description="Helical" evidence="1">
    <location>
        <begin position="69"/>
        <end position="88"/>
    </location>
</feature>
<keyword evidence="1" id="KW-0472">Membrane</keyword>
<evidence type="ECO:0000313" key="3">
    <source>
        <dbReference type="Proteomes" id="UP000199437"/>
    </source>
</evidence>
<organism evidence="2 3">
    <name type="scientific">Roseivirga pacifica</name>
    <dbReference type="NCBI Taxonomy" id="1267423"/>
    <lineage>
        <taxon>Bacteria</taxon>
        <taxon>Pseudomonadati</taxon>
        <taxon>Bacteroidota</taxon>
        <taxon>Cytophagia</taxon>
        <taxon>Cytophagales</taxon>
        <taxon>Roseivirgaceae</taxon>
        <taxon>Roseivirga</taxon>
    </lineage>
</organism>
<feature type="transmembrane region" description="Helical" evidence="1">
    <location>
        <begin position="151"/>
        <end position="169"/>
    </location>
</feature>
<dbReference type="Proteomes" id="UP000199437">
    <property type="component" value="Unassembled WGS sequence"/>
</dbReference>
<evidence type="ECO:0000313" key="2">
    <source>
        <dbReference type="EMBL" id="SEW10064.1"/>
    </source>
</evidence>